<proteinExistence type="predicted"/>
<evidence type="ECO:0000313" key="1">
    <source>
        <dbReference type="EMBL" id="JAH21810.1"/>
    </source>
</evidence>
<reference evidence="1" key="1">
    <citation type="submission" date="2014-11" db="EMBL/GenBank/DDBJ databases">
        <authorList>
            <person name="Amaro Gonzalez C."/>
        </authorList>
    </citation>
    <scope>NUCLEOTIDE SEQUENCE</scope>
</reference>
<accession>A0A0E9R018</accession>
<protein>
    <submittedName>
        <fullName evidence="1">Uncharacterized protein</fullName>
    </submittedName>
</protein>
<name>A0A0E9R018_ANGAN</name>
<dbReference type="EMBL" id="GBXM01086767">
    <property type="protein sequence ID" value="JAH21810.1"/>
    <property type="molecule type" value="Transcribed_RNA"/>
</dbReference>
<organism evidence="1">
    <name type="scientific">Anguilla anguilla</name>
    <name type="common">European freshwater eel</name>
    <name type="synonym">Muraena anguilla</name>
    <dbReference type="NCBI Taxonomy" id="7936"/>
    <lineage>
        <taxon>Eukaryota</taxon>
        <taxon>Metazoa</taxon>
        <taxon>Chordata</taxon>
        <taxon>Craniata</taxon>
        <taxon>Vertebrata</taxon>
        <taxon>Euteleostomi</taxon>
        <taxon>Actinopterygii</taxon>
        <taxon>Neopterygii</taxon>
        <taxon>Teleostei</taxon>
        <taxon>Anguilliformes</taxon>
        <taxon>Anguillidae</taxon>
        <taxon>Anguilla</taxon>
    </lineage>
</organism>
<reference evidence="1" key="2">
    <citation type="journal article" date="2015" name="Fish Shellfish Immunol.">
        <title>Early steps in the European eel (Anguilla anguilla)-Vibrio vulnificus interaction in the gills: Role of the RtxA13 toxin.</title>
        <authorList>
            <person name="Callol A."/>
            <person name="Pajuelo D."/>
            <person name="Ebbesson L."/>
            <person name="Teles M."/>
            <person name="MacKenzie S."/>
            <person name="Amaro C."/>
        </authorList>
    </citation>
    <scope>NUCLEOTIDE SEQUENCE</scope>
</reference>
<sequence>MCYMSKTH</sequence>